<dbReference type="SMART" id="SM00342">
    <property type="entry name" value="HTH_ARAC"/>
    <property type="match status" value="1"/>
</dbReference>
<keyword evidence="7" id="KW-0804">Transcription</keyword>
<dbReference type="PROSITE" id="PS01124">
    <property type="entry name" value="HTH_ARAC_FAMILY_2"/>
    <property type="match status" value="1"/>
</dbReference>
<comment type="caution">
    <text evidence="11">The sequence shown here is derived from an EMBL/GenBank/DDBJ whole genome shotgun (WGS) entry which is preliminary data.</text>
</comment>
<dbReference type="Pfam" id="PF00072">
    <property type="entry name" value="Response_reg"/>
    <property type="match status" value="1"/>
</dbReference>
<evidence type="ECO:0000259" key="9">
    <source>
        <dbReference type="PROSITE" id="PS01124"/>
    </source>
</evidence>
<dbReference type="CDD" id="cd17536">
    <property type="entry name" value="REC_YesN-like"/>
    <property type="match status" value="1"/>
</dbReference>
<accession>A0ABW0I591</accession>
<evidence type="ECO:0000256" key="7">
    <source>
        <dbReference type="ARBA" id="ARBA00023163"/>
    </source>
</evidence>
<dbReference type="InterPro" id="IPR018060">
    <property type="entry name" value="HTH_AraC"/>
</dbReference>
<evidence type="ECO:0000256" key="1">
    <source>
        <dbReference type="ARBA" id="ARBA00004496"/>
    </source>
</evidence>
<dbReference type="SUPFAM" id="SSF46689">
    <property type="entry name" value="Homeodomain-like"/>
    <property type="match status" value="2"/>
</dbReference>
<gene>
    <name evidence="11" type="ORF">ACFPOF_33465</name>
</gene>
<dbReference type="Proteomes" id="UP001596113">
    <property type="component" value="Unassembled WGS sequence"/>
</dbReference>
<comment type="subcellular location">
    <subcellularLocation>
        <location evidence="1">Cytoplasm</location>
    </subcellularLocation>
</comment>
<name>A0ABW0I591_9BACL</name>
<dbReference type="EMBL" id="JBHSMI010000068">
    <property type="protein sequence ID" value="MFC5407657.1"/>
    <property type="molecule type" value="Genomic_DNA"/>
</dbReference>
<feature type="domain" description="Response regulatory" evidence="10">
    <location>
        <begin position="3"/>
        <end position="120"/>
    </location>
</feature>
<evidence type="ECO:0000256" key="4">
    <source>
        <dbReference type="ARBA" id="ARBA00023012"/>
    </source>
</evidence>
<dbReference type="Pfam" id="PF12833">
    <property type="entry name" value="HTH_18"/>
    <property type="match status" value="1"/>
</dbReference>
<evidence type="ECO:0000313" key="11">
    <source>
        <dbReference type="EMBL" id="MFC5407657.1"/>
    </source>
</evidence>
<sequence length="443" mass="51211">MYNILIVDDEPLICKGLAKLLDSSGLNIHQVYTANNGYEALDYLKMETIDLLITDIQMGAMSGIELMQQAKIIKPWVQVIVISAHETFQYAQLAIRLGARDYIVKPINSEQLLNSVRHVLLHMDRPVQDQSEMFSDLREHFRMDVPAPQRMAELNRIVTAPYPGDEAAFAKLEEAHRIRLRGPYFAMVKIRLDLDSGAKGPIKNEKDARLLQYAVLNIVNELLDKEWDHHSFYADGQDVSMIVQWDEAKYSDSSAGTINQLEMLGRSLHFNVHKFLGFQSVVGISQILKGREFLPELNDQVNKAIVWNRQHKDHHVFYFGDFKWNPLGDDPSEEDLAAQNNMIVERAQAYIHENYAQKGLTLNEIAQKNHVSPNYLSYLFKKNAGINLWEFVIKLRMEESKRLIQHTDLRRYEISERVGYESPEHFSKIFKKYFGISPSEMKK</sequence>
<reference evidence="12" key="1">
    <citation type="journal article" date="2019" name="Int. J. Syst. Evol. Microbiol.">
        <title>The Global Catalogue of Microorganisms (GCM) 10K type strain sequencing project: providing services to taxonomists for standard genome sequencing and annotation.</title>
        <authorList>
            <consortium name="The Broad Institute Genomics Platform"/>
            <consortium name="The Broad Institute Genome Sequencing Center for Infectious Disease"/>
            <person name="Wu L."/>
            <person name="Ma J."/>
        </authorList>
    </citation>
    <scope>NUCLEOTIDE SEQUENCE [LARGE SCALE GENOMIC DNA]</scope>
    <source>
        <strain evidence="12">CGMCC 1.18575</strain>
    </source>
</reference>
<evidence type="ECO:0000256" key="8">
    <source>
        <dbReference type="PROSITE-ProRule" id="PRU00169"/>
    </source>
</evidence>
<dbReference type="PROSITE" id="PS50110">
    <property type="entry name" value="RESPONSE_REGULATORY"/>
    <property type="match status" value="1"/>
</dbReference>
<dbReference type="RefSeq" id="WP_378140546.1">
    <property type="nucleotide sequence ID" value="NZ_JBHSMI010000068.1"/>
</dbReference>
<evidence type="ECO:0000256" key="2">
    <source>
        <dbReference type="ARBA" id="ARBA00022490"/>
    </source>
</evidence>
<dbReference type="PANTHER" id="PTHR42713:SF3">
    <property type="entry name" value="TRANSCRIPTIONAL REGULATORY PROTEIN HPTR"/>
    <property type="match status" value="1"/>
</dbReference>
<dbReference type="PRINTS" id="PR00032">
    <property type="entry name" value="HTHARAC"/>
</dbReference>
<protein>
    <submittedName>
        <fullName evidence="11">Response regulator</fullName>
    </submittedName>
</protein>
<dbReference type="InterPro" id="IPR011006">
    <property type="entry name" value="CheY-like_superfamily"/>
</dbReference>
<feature type="modified residue" description="4-aspartylphosphate" evidence="8">
    <location>
        <position position="55"/>
    </location>
</feature>
<evidence type="ECO:0000256" key="6">
    <source>
        <dbReference type="ARBA" id="ARBA00023125"/>
    </source>
</evidence>
<dbReference type="InterPro" id="IPR009057">
    <property type="entry name" value="Homeodomain-like_sf"/>
</dbReference>
<evidence type="ECO:0000313" key="12">
    <source>
        <dbReference type="Proteomes" id="UP001596113"/>
    </source>
</evidence>
<dbReference type="Gene3D" id="1.10.10.60">
    <property type="entry name" value="Homeodomain-like"/>
    <property type="match status" value="2"/>
</dbReference>
<evidence type="ECO:0000256" key="3">
    <source>
        <dbReference type="ARBA" id="ARBA00022553"/>
    </source>
</evidence>
<dbReference type="Gene3D" id="3.40.50.2300">
    <property type="match status" value="1"/>
</dbReference>
<keyword evidence="3 8" id="KW-0597">Phosphoprotein</keyword>
<keyword evidence="4" id="KW-0902">Two-component regulatory system</keyword>
<proteinExistence type="predicted"/>
<organism evidence="11 12">
    <name type="scientific">Cohnella soli</name>
    <dbReference type="NCBI Taxonomy" id="425005"/>
    <lineage>
        <taxon>Bacteria</taxon>
        <taxon>Bacillati</taxon>
        <taxon>Bacillota</taxon>
        <taxon>Bacilli</taxon>
        <taxon>Bacillales</taxon>
        <taxon>Paenibacillaceae</taxon>
        <taxon>Cohnella</taxon>
    </lineage>
</organism>
<keyword evidence="5" id="KW-0805">Transcription regulation</keyword>
<keyword evidence="2" id="KW-0963">Cytoplasm</keyword>
<dbReference type="InterPro" id="IPR051552">
    <property type="entry name" value="HptR"/>
</dbReference>
<dbReference type="InterPro" id="IPR001789">
    <property type="entry name" value="Sig_transdc_resp-reg_receiver"/>
</dbReference>
<dbReference type="SUPFAM" id="SSF52172">
    <property type="entry name" value="CheY-like"/>
    <property type="match status" value="1"/>
</dbReference>
<dbReference type="InterPro" id="IPR020449">
    <property type="entry name" value="Tscrpt_reg_AraC-type_HTH"/>
</dbReference>
<keyword evidence="12" id="KW-1185">Reference proteome</keyword>
<evidence type="ECO:0000256" key="5">
    <source>
        <dbReference type="ARBA" id="ARBA00023015"/>
    </source>
</evidence>
<feature type="domain" description="HTH araC/xylS-type" evidence="9">
    <location>
        <begin position="345"/>
        <end position="443"/>
    </location>
</feature>
<dbReference type="SMART" id="SM00448">
    <property type="entry name" value="REC"/>
    <property type="match status" value="1"/>
</dbReference>
<keyword evidence="6" id="KW-0238">DNA-binding</keyword>
<dbReference type="PANTHER" id="PTHR42713">
    <property type="entry name" value="HISTIDINE KINASE-RELATED"/>
    <property type="match status" value="1"/>
</dbReference>
<evidence type="ECO:0000259" key="10">
    <source>
        <dbReference type="PROSITE" id="PS50110"/>
    </source>
</evidence>